<dbReference type="GO" id="GO:0000978">
    <property type="term" value="F:RNA polymerase II cis-regulatory region sequence-specific DNA binding"/>
    <property type="evidence" value="ECO:0007669"/>
    <property type="project" value="TreeGrafter"/>
</dbReference>
<dbReference type="HOGENOM" id="CLU_780882_0_0_1"/>
<proteinExistence type="predicted"/>
<dbReference type="PROSITE" id="PS00028">
    <property type="entry name" value="ZINC_FINGER_C2H2_1"/>
    <property type="match status" value="4"/>
</dbReference>
<feature type="domain" description="C2H2-type" evidence="7">
    <location>
        <begin position="40"/>
        <end position="67"/>
    </location>
</feature>
<evidence type="ECO:0000256" key="6">
    <source>
        <dbReference type="SAM" id="MobiDB-lite"/>
    </source>
</evidence>
<dbReference type="Pfam" id="PF00096">
    <property type="entry name" value="zf-C2H2"/>
    <property type="match status" value="2"/>
</dbReference>
<keyword evidence="2" id="KW-0677">Repeat</keyword>
<dbReference type="PANTHER" id="PTHR14003:SF20">
    <property type="entry name" value="FINGER DOMAIN PROTEIN, PUTATIVE (AFU_ORTHOLOGUE AFUA_4G10380)-RELATED"/>
    <property type="match status" value="1"/>
</dbReference>
<dbReference type="GO" id="GO:0000785">
    <property type="term" value="C:chromatin"/>
    <property type="evidence" value="ECO:0007669"/>
    <property type="project" value="TreeGrafter"/>
</dbReference>
<evidence type="ECO:0000256" key="1">
    <source>
        <dbReference type="ARBA" id="ARBA00022723"/>
    </source>
</evidence>
<dbReference type="InterPro" id="IPR036236">
    <property type="entry name" value="Znf_C2H2_sf"/>
</dbReference>
<dbReference type="InterPro" id="IPR013087">
    <property type="entry name" value="Znf_C2H2_type"/>
</dbReference>
<dbReference type="OrthoDB" id="654211at2759"/>
<dbReference type="EMBL" id="KN831771">
    <property type="protein sequence ID" value="KIM46407.1"/>
    <property type="molecule type" value="Genomic_DNA"/>
</dbReference>
<dbReference type="GO" id="GO:0031519">
    <property type="term" value="C:PcG protein complex"/>
    <property type="evidence" value="ECO:0007669"/>
    <property type="project" value="TreeGrafter"/>
</dbReference>
<dbReference type="Proteomes" id="UP000053424">
    <property type="component" value="Unassembled WGS sequence"/>
</dbReference>
<evidence type="ECO:0000256" key="3">
    <source>
        <dbReference type="ARBA" id="ARBA00022771"/>
    </source>
</evidence>
<organism evidence="8 9">
    <name type="scientific">Hebeloma cylindrosporum</name>
    <dbReference type="NCBI Taxonomy" id="76867"/>
    <lineage>
        <taxon>Eukaryota</taxon>
        <taxon>Fungi</taxon>
        <taxon>Dikarya</taxon>
        <taxon>Basidiomycota</taxon>
        <taxon>Agaricomycotina</taxon>
        <taxon>Agaricomycetes</taxon>
        <taxon>Agaricomycetidae</taxon>
        <taxon>Agaricales</taxon>
        <taxon>Agaricineae</taxon>
        <taxon>Hymenogastraceae</taxon>
        <taxon>Hebeloma</taxon>
    </lineage>
</organism>
<feature type="domain" description="C2H2-type" evidence="7">
    <location>
        <begin position="68"/>
        <end position="98"/>
    </location>
</feature>
<keyword evidence="3 5" id="KW-0863">Zinc-finger</keyword>
<dbReference type="PANTHER" id="PTHR14003">
    <property type="entry name" value="TRANSCRIPTIONAL REPRESSOR PROTEIN YY"/>
    <property type="match status" value="1"/>
</dbReference>
<evidence type="ECO:0000256" key="5">
    <source>
        <dbReference type="PROSITE-ProRule" id="PRU00042"/>
    </source>
</evidence>
<reference evidence="9" key="2">
    <citation type="submission" date="2015-01" db="EMBL/GenBank/DDBJ databases">
        <title>Evolutionary Origins and Diversification of the Mycorrhizal Mutualists.</title>
        <authorList>
            <consortium name="DOE Joint Genome Institute"/>
            <consortium name="Mycorrhizal Genomics Consortium"/>
            <person name="Kohler A."/>
            <person name="Kuo A."/>
            <person name="Nagy L.G."/>
            <person name="Floudas D."/>
            <person name="Copeland A."/>
            <person name="Barry K.W."/>
            <person name="Cichocki N."/>
            <person name="Veneault-Fourrey C."/>
            <person name="LaButti K."/>
            <person name="Lindquist E.A."/>
            <person name="Lipzen A."/>
            <person name="Lundell T."/>
            <person name="Morin E."/>
            <person name="Murat C."/>
            <person name="Riley R."/>
            <person name="Ohm R."/>
            <person name="Sun H."/>
            <person name="Tunlid A."/>
            <person name="Henrissat B."/>
            <person name="Grigoriev I.V."/>
            <person name="Hibbett D.S."/>
            <person name="Martin F."/>
        </authorList>
    </citation>
    <scope>NUCLEOTIDE SEQUENCE [LARGE SCALE GENOMIC DNA]</scope>
    <source>
        <strain evidence="9">h7</strain>
    </source>
</reference>
<dbReference type="AlphaFoldDB" id="A0A0C2YZK5"/>
<dbReference type="Gene3D" id="3.30.160.60">
    <property type="entry name" value="Classic Zinc Finger"/>
    <property type="match status" value="3"/>
</dbReference>
<evidence type="ECO:0000313" key="8">
    <source>
        <dbReference type="EMBL" id="KIM46407.1"/>
    </source>
</evidence>
<gene>
    <name evidence="8" type="ORF">M413DRAFT_313701</name>
</gene>
<dbReference type="GO" id="GO:0000981">
    <property type="term" value="F:DNA-binding transcription factor activity, RNA polymerase II-specific"/>
    <property type="evidence" value="ECO:0007669"/>
    <property type="project" value="TreeGrafter"/>
</dbReference>
<reference evidence="8 9" key="1">
    <citation type="submission" date="2014-04" db="EMBL/GenBank/DDBJ databases">
        <authorList>
            <consortium name="DOE Joint Genome Institute"/>
            <person name="Kuo A."/>
            <person name="Gay G."/>
            <person name="Dore J."/>
            <person name="Kohler A."/>
            <person name="Nagy L.G."/>
            <person name="Floudas D."/>
            <person name="Copeland A."/>
            <person name="Barry K.W."/>
            <person name="Cichocki N."/>
            <person name="Veneault-Fourrey C."/>
            <person name="LaButti K."/>
            <person name="Lindquist E.A."/>
            <person name="Lipzen A."/>
            <person name="Lundell T."/>
            <person name="Morin E."/>
            <person name="Murat C."/>
            <person name="Sun H."/>
            <person name="Tunlid A."/>
            <person name="Henrissat B."/>
            <person name="Grigoriev I.V."/>
            <person name="Hibbett D.S."/>
            <person name="Martin F."/>
            <person name="Nordberg H.P."/>
            <person name="Cantor M.N."/>
            <person name="Hua S.X."/>
        </authorList>
    </citation>
    <scope>NUCLEOTIDE SEQUENCE [LARGE SCALE GENOMIC DNA]</scope>
    <source>
        <strain evidence="9">h7</strain>
    </source>
</reference>
<name>A0A0C2YZK5_HEBCY</name>
<evidence type="ECO:0000256" key="4">
    <source>
        <dbReference type="ARBA" id="ARBA00022833"/>
    </source>
</evidence>
<feature type="compositionally biased region" description="Low complexity" evidence="6">
    <location>
        <begin position="255"/>
        <end position="275"/>
    </location>
</feature>
<keyword evidence="9" id="KW-1185">Reference proteome</keyword>
<keyword evidence="4" id="KW-0862">Zinc</keyword>
<evidence type="ECO:0000256" key="2">
    <source>
        <dbReference type="ARBA" id="ARBA00022737"/>
    </source>
</evidence>
<evidence type="ECO:0000313" key="9">
    <source>
        <dbReference type="Proteomes" id="UP000053424"/>
    </source>
</evidence>
<dbReference type="SMART" id="SM00355">
    <property type="entry name" value="ZnF_C2H2"/>
    <property type="match status" value="4"/>
</dbReference>
<protein>
    <recommendedName>
        <fullName evidence="7">C2H2-type domain-containing protein</fullName>
    </recommendedName>
</protein>
<dbReference type="FunFam" id="3.30.160.60:FF:000624">
    <property type="entry name" value="zinc finger protein 697"/>
    <property type="match status" value="1"/>
</dbReference>
<dbReference type="SUPFAM" id="SSF57667">
    <property type="entry name" value="beta-beta-alpha zinc fingers"/>
    <property type="match status" value="2"/>
</dbReference>
<evidence type="ECO:0000259" key="7">
    <source>
        <dbReference type="PROSITE" id="PS50157"/>
    </source>
</evidence>
<dbReference type="GO" id="GO:0008270">
    <property type="term" value="F:zinc ion binding"/>
    <property type="evidence" value="ECO:0007669"/>
    <property type="project" value="UniProtKB-KW"/>
</dbReference>
<sequence length="355" mass="39932">MGQSVNRQSWPCTSFKCGKVFGRKGDLTRHQQLHSGVRPHECEICLKRFSQASGLKTHKNVHSKEKPFACDFGNCRATFGDPSSCARHRKETHRRIIPYRCPMPGCRSSIKRRSAFASHLKKHGLDVFNIDLEAMAPPLLPAPLPLPRRRGTRSIINYDIKPMKLAEEQKLLERRKLEQSMEEYYAQHVNYSEPWFNNTYQRPMDPPLPILSCDIPPIPASAWEWDSSLDYYTGIAESKLDFTASYSQPHPPPANNTNSSTPSTSTPCSSPQLSPVPKLESPTLATVGLAGTQMVNAQAAFSYLHMPTPDVSISKGISFHQPDQKPFGNPFHSVQHQYKDSFSDLLQLGVPWAFS</sequence>
<feature type="domain" description="C2H2-type" evidence="7">
    <location>
        <begin position="10"/>
        <end position="39"/>
    </location>
</feature>
<feature type="region of interest" description="Disordered" evidence="6">
    <location>
        <begin position="243"/>
        <end position="279"/>
    </location>
</feature>
<dbReference type="GO" id="GO:0005667">
    <property type="term" value="C:transcription regulator complex"/>
    <property type="evidence" value="ECO:0007669"/>
    <property type="project" value="TreeGrafter"/>
</dbReference>
<keyword evidence="1" id="KW-0479">Metal-binding</keyword>
<dbReference type="PROSITE" id="PS50157">
    <property type="entry name" value="ZINC_FINGER_C2H2_2"/>
    <property type="match status" value="3"/>
</dbReference>
<dbReference type="STRING" id="686832.A0A0C2YZK5"/>
<accession>A0A0C2YZK5</accession>